<evidence type="ECO:0000313" key="2">
    <source>
        <dbReference type="EMBL" id="MBE6421590.1"/>
    </source>
</evidence>
<feature type="chain" id="PRO_5037801958" evidence="1">
    <location>
        <begin position="22"/>
        <end position="306"/>
    </location>
</feature>
<protein>
    <submittedName>
        <fullName evidence="2">Uncharacterized protein</fullName>
    </submittedName>
</protein>
<evidence type="ECO:0000256" key="1">
    <source>
        <dbReference type="SAM" id="SignalP"/>
    </source>
</evidence>
<evidence type="ECO:0000313" key="3">
    <source>
        <dbReference type="Proteomes" id="UP000725649"/>
    </source>
</evidence>
<organism evidence="2 3">
    <name type="scientific">Candidatus Avelusimicrobium gallicola</name>
    <dbReference type="NCBI Taxonomy" id="2562704"/>
    <lineage>
        <taxon>Bacteria</taxon>
        <taxon>Pseudomonadati</taxon>
        <taxon>Elusimicrobiota</taxon>
        <taxon>Elusimicrobia</taxon>
        <taxon>Elusimicrobiales</taxon>
        <taxon>Elusimicrobiaceae</taxon>
        <taxon>Candidatus Avelusimicrobium</taxon>
    </lineage>
</organism>
<dbReference type="Proteomes" id="UP000725649">
    <property type="component" value="Unassembled WGS sequence"/>
</dbReference>
<comment type="caution">
    <text evidence="2">The sequence shown here is derived from an EMBL/GenBank/DDBJ whole genome shotgun (WGS) entry which is preliminary data.</text>
</comment>
<sequence>MKKLLTVFGVLLGCSSVFCHAAEDNKMKMITYFPVPYVAYSQVQVSEQMDVGLNATSAQMTLGDSDASYSLSATNVNLNKGKLELAASYPSSSYLLNKKTVIGSDTKGAAEVNFSNLSVGSVTNAKSIEAEVFNPSSLKIFGYPFPDCNADISWQRVKLNEKDEVYLVCGAAEEEEAPCAPTYNGLETYTESCPVGSTGQITYTWDYTNCKYKQVSFCKMKEIDLVKTYGYILTNQQKSVGGNLCTVACMMSAYNAPVGGLTSIPSSYGADYFTPNCTASNLGHTCNMNLTVSGTQYCATYTCKEL</sequence>
<accession>A0A928DQI2</accession>
<gene>
    <name evidence="2" type="ORF">E7027_05635</name>
</gene>
<proteinExistence type="predicted"/>
<feature type="signal peptide" evidence="1">
    <location>
        <begin position="1"/>
        <end position="21"/>
    </location>
</feature>
<name>A0A928DQI2_9BACT</name>
<dbReference type="EMBL" id="SUVG01000006">
    <property type="protein sequence ID" value="MBE6421590.1"/>
    <property type="molecule type" value="Genomic_DNA"/>
</dbReference>
<reference evidence="2" key="1">
    <citation type="submission" date="2019-04" db="EMBL/GenBank/DDBJ databases">
        <title>Evolution of Biomass-Degrading Anaerobic Consortia Revealed by Metagenomics.</title>
        <authorList>
            <person name="Peng X."/>
        </authorList>
    </citation>
    <scope>NUCLEOTIDE SEQUENCE</scope>
    <source>
        <strain evidence="2">SIG66</strain>
    </source>
</reference>
<dbReference type="AlphaFoldDB" id="A0A928DQI2"/>
<keyword evidence="1" id="KW-0732">Signal</keyword>